<dbReference type="EMBL" id="STGJ01000001">
    <property type="protein sequence ID" value="TIC87170.1"/>
    <property type="molecule type" value="Genomic_DNA"/>
</dbReference>
<dbReference type="Gene3D" id="3.30.530.20">
    <property type="match status" value="1"/>
</dbReference>
<sequence>MQFEHLVAVNQPGNPGLRALTRDELWRGLLRRALSALDFVESLETDVEHEAGEGYSERSWGYGNFEVRVRIEHAAPDTIVVRTHPLPDDEGGRLTITVEEPEAGHLFVRFAYLTPLPEGVVDGVDVAAYLRSAYRDTDVAIIRRIREMVEAGEL</sequence>
<comment type="caution">
    <text evidence="1">The sequence shown here is derived from an EMBL/GenBank/DDBJ whole genome shotgun (WGS) entry which is preliminary data.</text>
</comment>
<keyword evidence="2" id="KW-1185">Reference proteome</keyword>
<dbReference type="InterPro" id="IPR023393">
    <property type="entry name" value="START-like_dom_sf"/>
</dbReference>
<dbReference type="SUPFAM" id="SSF55961">
    <property type="entry name" value="Bet v1-like"/>
    <property type="match status" value="1"/>
</dbReference>
<dbReference type="AlphaFoldDB" id="A0A4T0V5X3"/>
<protein>
    <submittedName>
        <fullName evidence="1">DUF1857 family protein</fullName>
    </submittedName>
</protein>
<reference evidence="1 2" key="1">
    <citation type="submission" date="2019-04" db="EMBL/GenBank/DDBJ databases">
        <title>Crenobacter sp. nov.</title>
        <authorList>
            <person name="Shi S."/>
        </authorList>
    </citation>
    <scope>NUCLEOTIDE SEQUENCE [LARGE SCALE GENOMIC DNA]</scope>
    <source>
        <strain evidence="1 2">GY 70310</strain>
    </source>
</reference>
<dbReference type="InterPro" id="IPR015075">
    <property type="entry name" value="AtaL"/>
</dbReference>
<dbReference type="OrthoDB" id="6367327at2"/>
<evidence type="ECO:0000313" key="2">
    <source>
        <dbReference type="Proteomes" id="UP000308891"/>
    </source>
</evidence>
<gene>
    <name evidence="1" type="ORF">E5K04_01765</name>
</gene>
<organism evidence="1 2">
    <name type="scientific">Crenobacter intestini</name>
    <dbReference type="NCBI Taxonomy" id="2563443"/>
    <lineage>
        <taxon>Bacteria</taxon>
        <taxon>Pseudomonadati</taxon>
        <taxon>Pseudomonadota</taxon>
        <taxon>Betaproteobacteria</taxon>
        <taxon>Neisseriales</taxon>
        <taxon>Neisseriaceae</taxon>
        <taxon>Crenobacter</taxon>
    </lineage>
</organism>
<dbReference type="RefSeq" id="WP_136551181.1">
    <property type="nucleotide sequence ID" value="NZ_STGJ01000001.1"/>
</dbReference>
<dbReference type="Pfam" id="PF08982">
    <property type="entry name" value="AtaL"/>
    <property type="match status" value="1"/>
</dbReference>
<proteinExistence type="predicted"/>
<accession>A0A4T0V5X3</accession>
<evidence type="ECO:0000313" key="1">
    <source>
        <dbReference type="EMBL" id="TIC87170.1"/>
    </source>
</evidence>
<name>A0A4T0V5X3_9NEIS</name>
<dbReference type="Proteomes" id="UP000308891">
    <property type="component" value="Unassembled WGS sequence"/>
</dbReference>